<protein>
    <submittedName>
        <fullName evidence="1">Uncharacterized protein</fullName>
    </submittedName>
</protein>
<reference evidence="1" key="1">
    <citation type="submission" date="2020-07" db="EMBL/GenBank/DDBJ databases">
        <title>Clarias magur genome sequencing, assembly and annotation.</title>
        <authorList>
            <person name="Kushwaha B."/>
            <person name="Kumar R."/>
            <person name="Das P."/>
            <person name="Joshi C.G."/>
            <person name="Kumar D."/>
            <person name="Nagpure N.S."/>
            <person name="Pandey M."/>
            <person name="Agarwal S."/>
            <person name="Srivastava S."/>
            <person name="Singh M."/>
            <person name="Sahoo L."/>
            <person name="Jayasankar P."/>
            <person name="Meher P.K."/>
            <person name="Koringa P.G."/>
            <person name="Iquebal M.A."/>
            <person name="Das S.P."/>
            <person name="Bit A."/>
            <person name="Patnaik S."/>
            <person name="Patel N."/>
            <person name="Shah T.M."/>
            <person name="Hinsu A."/>
            <person name="Jena J.K."/>
        </authorList>
    </citation>
    <scope>NUCLEOTIDE SEQUENCE</scope>
    <source>
        <strain evidence="1">CIFAMagur01</strain>
        <tissue evidence="1">Testis</tissue>
    </source>
</reference>
<dbReference type="EMBL" id="QNUK01000366">
    <property type="protein sequence ID" value="KAF5894597.1"/>
    <property type="molecule type" value="Genomic_DNA"/>
</dbReference>
<gene>
    <name evidence="1" type="ORF">DAT39_015685</name>
</gene>
<evidence type="ECO:0000313" key="2">
    <source>
        <dbReference type="Proteomes" id="UP000727407"/>
    </source>
</evidence>
<organism evidence="1 2">
    <name type="scientific">Clarias magur</name>
    <name type="common">Asian catfish</name>
    <name type="synonym">Macropteronotus magur</name>
    <dbReference type="NCBI Taxonomy" id="1594786"/>
    <lineage>
        <taxon>Eukaryota</taxon>
        <taxon>Metazoa</taxon>
        <taxon>Chordata</taxon>
        <taxon>Craniata</taxon>
        <taxon>Vertebrata</taxon>
        <taxon>Euteleostomi</taxon>
        <taxon>Actinopterygii</taxon>
        <taxon>Neopterygii</taxon>
        <taxon>Teleostei</taxon>
        <taxon>Ostariophysi</taxon>
        <taxon>Siluriformes</taxon>
        <taxon>Clariidae</taxon>
        <taxon>Clarias</taxon>
    </lineage>
</organism>
<sequence>MTSSPGWRTACFSVYGGQVRMGYIQFQLDVSLAARDQGVVRQVYALAHSGATDHCALVISLECHLLCNQAQVVPRRDGSHARSSVESQQSIKMERLVAGWVRYLATARGSIVSEFRHTRVECG</sequence>
<keyword evidence="2" id="KW-1185">Reference proteome</keyword>
<dbReference type="AlphaFoldDB" id="A0A8J4UBE8"/>
<proteinExistence type="predicted"/>
<evidence type="ECO:0000313" key="1">
    <source>
        <dbReference type="EMBL" id="KAF5894597.1"/>
    </source>
</evidence>
<dbReference type="Proteomes" id="UP000727407">
    <property type="component" value="Unassembled WGS sequence"/>
</dbReference>
<accession>A0A8J4UBE8</accession>
<name>A0A8J4UBE8_CLAMG</name>
<comment type="caution">
    <text evidence="1">The sequence shown here is derived from an EMBL/GenBank/DDBJ whole genome shotgun (WGS) entry which is preliminary data.</text>
</comment>